<gene>
    <name evidence="3" type="ORF">E1B28_011231</name>
</gene>
<comment type="caution">
    <text evidence="3">The sequence shown here is derived from an EMBL/GenBank/DDBJ whole genome shotgun (WGS) entry which is preliminary data.</text>
</comment>
<reference evidence="3" key="1">
    <citation type="journal article" date="2021" name="Genome Biol. Evol.">
        <title>The assembled and annotated genome of the fairy-ring fungus Marasmius oreades.</title>
        <authorList>
            <person name="Hiltunen M."/>
            <person name="Ament-Velasquez S.L."/>
            <person name="Johannesson H."/>
        </authorList>
    </citation>
    <scope>NUCLEOTIDE SEQUENCE</scope>
    <source>
        <strain evidence="3">03SP1</strain>
    </source>
</reference>
<dbReference type="Pfam" id="PF00201">
    <property type="entry name" value="UDPGT"/>
    <property type="match status" value="1"/>
</dbReference>
<dbReference type="PANTHER" id="PTHR48045">
    <property type="entry name" value="UDP-GLYCOSYLTRANSFERASE 72B1"/>
    <property type="match status" value="1"/>
</dbReference>
<dbReference type="RefSeq" id="XP_043006029.1">
    <property type="nucleotide sequence ID" value="XM_043156244.1"/>
</dbReference>
<evidence type="ECO:0000256" key="1">
    <source>
        <dbReference type="ARBA" id="ARBA00022679"/>
    </source>
</evidence>
<dbReference type="KEGG" id="more:E1B28_011231"/>
<dbReference type="InterPro" id="IPR002213">
    <property type="entry name" value="UDP_glucos_trans"/>
</dbReference>
<organism evidence="3 4">
    <name type="scientific">Marasmius oreades</name>
    <name type="common">fairy-ring Marasmius</name>
    <dbReference type="NCBI Taxonomy" id="181124"/>
    <lineage>
        <taxon>Eukaryota</taxon>
        <taxon>Fungi</taxon>
        <taxon>Dikarya</taxon>
        <taxon>Basidiomycota</taxon>
        <taxon>Agaricomycotina</taxon>
        <taxon>Agaricomycetes</taxon>
        <taxon>Agaricomycetidae</taxon>
        <taxon>Agaricales</taxon>
        <taxon>Marasmiineae</taxon>
        <taxon>Marasmiaceae</taxon>
        <taxon>Marasmius</taxon>
    </lineage>
</organism>
<accession>A0A9P7RTM8</accession>
<dbReference type="Proteomes" id="UP001049176">
    <property type="component" value="Chromosome 7"/>
</dbReference>
<evidence type="ECO:0000256" key="2">
    <source>
        <dbReference type="SAM" id="Phobius"/>
    </source>
</evidence>
<keyword evidence="2" id="KW-0472">Membrane</keyword>
<name>A0A9P7RTM8_9AGAR</name>
<dbReference type="SUPFAM" id="SSF53756">
    <property type="entry name" value="UDP-Glycosyltransferase/glycogen phosphorylase"/>
    <property type="match status" value="1"/>
</dbReference>
<protein>
    <recommendedName>
        <fullName evidence="5">UDP-Glycosyltransferase/glycogen phosphorylase</fullName>
    </recommendedName>
</protein>
<feature type="transmembrane region" description="Helical" evidence="2">
    <location>
        <begin position="12"/>
        <end position="34"/>
    </location>
</feature>
<dbReference type="Gene3D" id="3.40.50.2000">
    <property type="entry name" value="Glycogen Phosphorylase B"/>
    <property type="match status" value="1"/>
</dbReference>
<evidence type="ECO:0000313" key="3">
    <source>
        <dbReference type="EMBL" id="KAG7089559.1"/>
    </source>
</evidence>
<dbReference type="GeneID" id="66080306"/>
<dbReference type="EMBL" id="CM032187">
    <property type="protein sequence ID" value="KAG7089559.1"/>
    <property type="molecule type" value="Genomic_DNA"/>
</dbReference>
<dbReference type="PANTHER" id="PTHR48045:SF34">
    <property type="entry name" value="ISOFLAVONE 7-O-GLUCOSYLTRANSFERASE 1-LIKE"/>
    <property type="match status" value="1"/>
</dbReference>
<dbReference type="OrthoDB" id="5835829at2759"/>
<dbReference type="GO" id="GO:0008194">
    <property type="term" value="F:UDP-glycosyltransferase activity"/>
    <property type="evidence" value="ECO:0007669"/>
    <property type="project" value="InterPro"/>
</dbReference>
<proteinExistence type="predicted"/>
<keyword evidence="2" id="KW-1133">Transmembrane helix</keyword>
<keyword evidence="1" id="KW-0808">Transferase</keyword>
<evidence type="ECO:0008006" key="5">
    <source>
        <dbReference type="Google" id="ProtNLM"/>
    </source>
</evidence>
<dbReference type="AlphaFoldDB" id="A0A9P7RTM8"/>
<keyword evidence="4" id="KW-1185">Reference proteome</keyword>
<evidence type="ECO:0000313" key="4">
    <source>
        <dbReference type="Proteomes" id="UP001049176"/>
    </source>
</evidence>
<keyword evidence="2" id="KW-0812">Transmembrane</keyword>
<sequence length="217" mass="24171">MLEQRGKQSVLYISFGSTFSTVVGIAADTLWAWIDVVLDMNIAVIVAYPPQNAPLPTDLQVKVDTSKVALICQYAPQQYILSHAATSWFLTHNGLSGTVEALQAGIPMISWPICADQPVYAMLSSLVLKVGYELHEVRRGHGLRYRPSYDKTPAGTIEAIRQEARDILNKAFFDERERERKKKRSAAEAVQTSLGKAWQEGQPAREAMNRFVASFLS</sequence>